<protein>
    <submittedName>
        <fullName evidence="2">Sec14-like cytosolic factor</fullName>
    </submittedName>
</protein>
<dbReference type="Pfam" id="PF00650">
    <property type="entry name" value="CRAL_TRIO"/>
    <property type="match status" value="1"/>
</dbReference>
<gene>
    <name evidence="2" type="ORF">THAPSDRAFT_260784</name>
</gene>
<dbReference type="InterPro" id="IPR001251">
    <property type="entry name" value="CRAL-TRIO_dom"/>
</dbReference>
<dbReference type="InterPro" id="IPR036865">
    <property type="entry name" value="CRAL-TRIO_dom_sf"/>
</dbReference>
<dbReference type="PANTHER" id="PTHR45657">
    <property type="entry name" value="CRAL-TRIO DOMAIN-CONTAINING PROTEIN YKL091C-RELATED"/>
    <property type="match status" value="1"/>
</dbReference>
<dbReference type="eggNOG" id="KOG1471">
    <property type="taxonomic scope" value="Eukaryota"/>
</dbReference>
<dbReference type="Proteomes" id="UP000001449">
    <property type="component" value="Chromosome 1"/>
</dbReference>
<dbReference type="PaxDb" id="35128-Thaps260784"/>
<dbReference type="CDD" id="cd00170">
    <property type="entry name" value="SEC14"/>
    <property type="match status" value="1"/>
</dbReference>
<reference evidence="2 3" key="1">
    <citation type="journal article" date="2004" name="Science">
        <title>The genome of the diatom Thalassiosira pseudonana: ecology, evolution, and metabolism.</title>
        <authorList>
            <person name="Armbrust E.V."/>
            <person name="Berges J.A."/>
            <person name="Bowler C."/>
            <person name="Green B.R."/>
            <person name="Martinez D."/>
            <person name="Putnam N.H."/>
            <person name="Zhou S."/>
            <person name="Allen A.E."/>
            <person name="Apt K.E."/>
            <person name="Bechner M."/>
            <person name="Brzezinski M.A."/>
            <person name="Chaal B.K."/>
            <person name="Chiovitti A."/>
            <person name="Davis A.K."/>
            <person name="Demarest M.S."/>
            <person name="Detter J.C."/>
            <person name="Glavina T."/>
            <person name="Goodstein D."/>
            <person name="Hadi M.Z."/>
            <person name="Hellsten U."/>
            <person name="Hildebrand M."/>
            <person name="Jenkins B.D."/>
            <person name="Jurka J."/>
            <person name="Kapitonov V.V."/>
            <person name="Kroger N."/>
            <person name="Lau W.W."/>
            <person name="Lane T.W."/>
            <person name="Larimer F.W."/>
            <person name="Lippmeier J.C."/>
            <person name="Lucas S."/>
            <person name="Medina M."/>
            <person name="Montsant A."/>
            <person name="Obornik M."/>
            <person name="Parker M.S."/>
            <person name="Palenik B."/>
            <person name="Pazour G.J."/>
            <person name="Richardson P.M."/>
            <person name="Rynearson T.A."/>
            <person name="Saito M.A."/>
            <person name="Schwartz D.C."/>
            <person name="Thamatrakoln K."/>
            <person name="Valentin K."/>
            <person name="Vardi A."/>
            <person name="Wilkerson F.P."/>
            <person name="Rokhsar D.S."/>
        </authorList>
    </citation>
    <scope>NUCLEOTIDE SEQUENCE [LARGE SCALE GENOMIC DNA]</scope>
    <source>
        <strain evidence="2 3">CCMP1335</strain>
    </source>
</reference>
<feature type="non-terminal residue" evidence="2">
    <location>
        <position position="1"/>
    </location>
</feature>
<proteinExistence type="predicted"/>
<dbReference type="RefSeq" id="XP_002285998.1">
    <property type="nucleotide sequence ID" value="XM_002285962.1"/>
</dbReference>
<accession>B8BT18</accession>
<dbReference type="PROSITE" id="PS50191">
    <property type="entry name" value="CRAL_TRIO"/>
    <property type="match status" value="1"/>
</dbReference>
<dbReference type="PANTHER" id="PTHR45657:SF61">
    <property type="entry name" value="CRAL-TRIO DOMAIN-CONTAINING PROTEIN"/>
    <property type="match status" value="1"/>
</dbReference>
<feature type="non-terminal residue" evidence="2">
    <location>
        <position position="171"/>
    </location>
</feature>
<name>B8BT18_THAPS</name>
<sequence length="171" mass="18608">QKIKVAYPHVIHGFTPNGMPVVYESPGQMNLKQLFRSELHSELSDECGDEWQEQLAAYAHAKQTRLQNDAVPFGFCVVMDVSGASPTSLSGDVMTYLSRAGEINSLHYPGSMRRATAVQAPFWLGAAWGAIKNVMPASVTVDLLSASQTMKGGLNKYIDEDQIPAEYGGKS</sequence>
<dbReference type="EMBL" id="CM000638">
    <property type="protein sequence ID" value="EED95639.1"/>
    <property type="molecule type" value="Genomic_DNA"/>
</dbReference>
<dbReference type="GO" id="GO:0006892">
    <property type="term" value="P:post-Golgi vesicle-mediated transport"/>
    <property type="evidence" value="ECO:0000318"/>
    <property type="project" value="GO_Central"/>
</dbReference>
<feature type="domain" description="CRAL-TRIO" evidence="1">
    <location>
        <begin position="1"/>
        <end position="171"/>
    </location>
</feature>
<dbReference type="GO" id="GO:0008526">
    <property type="term" value="F:phosphatidylinositol transfer activity"/>
    <property type="evidence" value="ECO:0000318"/>
    <property type="project" value="GO_Central"/>
</dbReference>
<dbReference type="HOGENOM" id="CLU_1567041_0_0_1"/>
<evidence type="ECO:0000313" key="3">
    <source>
        <dbReference type="Proteomes" id="UP000001449"/>
    </source>
</evidence>
<dbReference type="AlphaFoldDB" id="B8BT18"/>
<dbReference type="InterPro" id="IPR051026">
    <property type="entry name" value="PI/PC_transfer"/>
</dbReference>
<dbReference type="SUPFAM" id="SSF52087">
    <property type="entry name" value="CRAL/TRIO domain"/>
    <property type="match status" value="1"/>
</dbReference>
<dbReference type="GeneID" id="7445280"/>
<evidence type="ECO:0000313" key="2">
    <source>
        <dbReference type="EMBL" id="EED95639.1"/>
    </source>
</evidence>
<dbReference type="Gene3D" id="3.40.525.10">
    <property type="entry name" value="CRAL-TRIO lipid binding domain"/>
    <property type="match status" value="1"/>
</dbReference>
<keyword evidence="3" id="KW-1185">Reference proteome</keyword>
<evidence type="ECO:0000259" key="1">
    <source>
        <dbReference type="PROSITE" id="PS50191"/>
    </source>
</evidence>
<organism evidence="2 3">
    <name type="scientific">Thalassiosira pseudonana</name>
    <name type="common">Marine diatom</name>
    <name type="synonym">Cyclotella nana</name>
    <dbReference type="NCBI Taxonomy" id="35128"/>
    <lineage>
        <taxon>Eukaryota</taxon>
        <taxon>Sar</taxon>
        <taxon>Stramenopiles</taxon>
        <taxon>Ochrophyta</taxon>
        <taxon>Bacillariophyta</taxon>
        <taxon>Coscinodiscophyceae</taxon>
        <taxon>Thalassiosirophycidae</taxon>
        <taxon>Thalassiosirales</taxon>
        <taxon>Thalassiosiraceae</taxon>
        <taxon>Thalassiosira</taxon>
    </lineage>
</organism>
<dbReference type="InParanoid" id="B8BT18"/>
<dbReference type="KEGG" id="tps:THAPSDRAFT_260784"/>
<reference evidence="2 3" key="2">
    <citation type="journal article" date="2008" name="Nature">
        <title>The Phaeodactylum genome reveals the evolutionary history of diatom genomes.</title>
        <authorList>
            <person name="Bowler C."/>
            <person name="Allen A.E."/>
            <person name="Badger J.H."/>
            <person name="Grimwood J."/>
            <person name="Jabbari K."/>
            <person name="Kuo A."/>
            <person name="Maheswari U."/>
            <person name="Martens C."/>
            <person name="Maumus F."/>
            <person name="Otillar R.P."/>
            <person name="Rayko E."/>
            <person name="Salamov A."/>
            <person name="Vandepoele K."/>
            <person name="Beszteri B."/>
            <person name="Gruber A."/>
            <person name="Heijde M."/>
            <person name="Katinka M."/>
            <person name="Mock T."/>
            <person name="Valentin K."/>
            <person name="Verret F."/>
            <person name="Berges J.A."/>
            <person name="Brownlee C."/>
            <person name="Cadoret J.P."/>
            <person name="Chiovitti A."/>
            <person name="Choi C.J."/>
            <person name="Coesel S."/>
            <person name="De Martino A."/>
            <person name="Detter J.C."/>
            <person name="Durkin C."/>
            <person name="Falciatore A."/>
            <person name="Fournet J."/>
            <person name="Haruta M."/>
            <person name="Huysman M.J."/>
            <person name="Jenkins B.D."/>
            <person name="Jiroutova K."/>
            <person name="Jorgensen R.E."/>
            <person name="Joubert Y."/>
            <person name="Kaplan A."/>
            <person name="Kroger N."/>
            <person name="Kroth P.G."/>
            <person name="La Roche J."/>
            <person name="Lindquist E."/>
            <person name="Lommer M."/>
            <person name="Martin-Jezequel V."/>
            <person name="Lopez P.J."/>
            <person name="Lucas S."/>
            <person name="Mangogna M."/>
            <person name="McGinnis K."/>
            <person name="Medlin L.K."/>
            <person name="Montsant A."/>
            <person name="Oudot-Le Secq M.P."/>
            <person name="Napoli C."/>
            <person name="Obornik M."/>
            <person name="Parker M.S."/>
            <person name="Petit J.L."/>
            <person name="Porcel B.M."/>
            <person name="Poulsen N."/>
            <person name="Robison M."/>
            <person name="Rychlewski L."/>
            <person name="Rynearson T.A."/>
            <person name="Schmutz J."/>
            <person name="Shapiro H."/>
            <person name="Siaut M."/>
            <person name="Stanley M."/>
            <person name="Sussman M.R."/>
            <person name="Taylor A.R."/>
            <person name="Vardi A."/>
            <person name="von Dassow P."/>
            <person name="Vyverman W."/>
            <person name="Willis A."/>
            <person name="Wyrwicz L.S."/>
            <person name="Rokhsar D.S."/>
            <person name="Weissenbach J."/>
            <person name="Armbrust E.V."/>
            <person name="Green B.R."/>
            <person name="Van de Peer Y."/>
            <person name="Grigoriev I.V."/>
        </authorList>
    </citation>
    <scope>NUCLEOTIDE SEQUENCE [LARGE SCALE GENOMIC DNA]</scope>
    <source>
        <strain evidence="2 3">CCMP1335</strain>
    </source>
</reference>